<accession>A0ABX3HL56</accession>
<dbReference type="InterPro" id="IPR050490">
    <property type="entry name" value="Bact_solute-bd_prot1"/>
</dbReference>
<evidence type="ECO:0000313" key="7">
    <source>
        <dbReference type="Proteomes" id="UP000187412"/>
    </source>
</evidence>
<dbReference type="Gene3D" id="3.40.190.10">
    <property type="entry name" value="Periplasmic binding protein-like II"/>
    <property type="match status" value="2"/>
</dbReference>
<keyword evidence="2" id="KW-0732">Signal</keyword>
<keyword evidence="1" id="KW-1003">Cell membrane</keyword>
<evidence type="ECO:0000313" key="6">
    <source>
        <dbReference type="EMBL" id="OMD50733.1"/>
    </source>
</evidence>
<dbReference type="Pfam" id="PF01547">
    <property type="entry name" value="SBP_bac_1"/>
    <property type="match status" value="1"/>
</dbReference>
<keyword evidence="7" id="KW-1185">Reference proteome</keyword>
<dbReference type="SUPFAM" id="SSF53850">
    <property type="entry name" value="Periplasmic binding protein-like II"/>
    <property type="match status" value="1"/>
</dbReference>
<keyword evidence="3" id="KW-0472">Membrane</keyword>
<evidence type="ECO:0000256" key="3">
    <source>
        <dbReference type="ARBA" id="ARBA00023136"/>
    </source>
</evidence>
<keyword evidence="4" id="KW-0564">Palmitate</keyword>
<evidence type="ECO:0000256" key="2">
    <source>
        <dbReference type="ARBA" id="ARBA00022729"/>
    </source>
</evidence>
<gene>
    <name evidence="6" type="ORF">BSK56_06080</name>
</gene>
<proteinExistence type="predicted"/>
<dbReference type="EMBL" id="MPTB01000006">
    <property type="protein sequence ID" value="OMD50733.1"/>
    <property type="molecule type" value="Genomic_DNA"/>
</dbReference>
<comment type="caution">
    <text evidence="6">The sequence shown here is derived from an EMBL/GenBank/DDBJ whole genome shotgun (WGS) entry which is preliminary data.</text>
</comment>
<dbReference type="CDD" id="cd13580">
    <property type="entry name" value="PBP2_AlgQ_like_1"/>
    <property type="match status" value="1"/>
</dbReference>
<evidence type="ECO:0000256" key="1">
    <source>
        <dbReference type="ARBA" id="ARBA00022475"/>
    </source>
</evidence>
<reference evidence="6 7" key="1">
    <citation type="submission" date="2016-10" db="EMBL/GenBank/DDBJ databases">
        <title>Paenibacillus species isolates.</title>
        <authorList>
            <person name="Beno S.M."/>
        </authorList>
    </citation>
    <scope>NUCLEOTIDE SEQUENCE [LARGE SCALE GENOMIC DNA]</scope>
    <source>
        <strain evidence="6 7">FSL H7-0744</strain>
    </source>
</reference>
<protein>
    <recommendedName>
        <fullName evidence="8">ABC transporter substrate-binding protein</fullName>
    </recommendedName>
</protein>
<sequence>MPCGGDEDLTKRLTVYISALLLLCLPACQGSRVPSDSAGSEPGGGAAETAAYGRYEDPVVMRVGFKVPDSRLNTGDSNDNNPISRYLESLTNIRVIHSWEAKGEEPFNQKVQLAIDSNDLPDAVVVDRDQLKKLIDSDMIADLTGTYEQYGSELIKDMYDSTKGEALGDASRNGKLYGLPNVAINADSLSLLWIRQDWLDKLELPAPRTFEDIEAIAKAFVERDPDGNGKRDTLGLSAYKNIVYGTKPHVNGLDSVFSAFHAFPTNWIRTGSGEIVYGSVVPETKEALAKLADWYKRGLIDPEFALYKETQEPIISGNAGMFFGPWWMPYYPLSEAVALDTKAEWRAYAAPLDSAGKFVAHMAPVTDRYLVVRKGYEHPEAVMKLLNVFTRLERRRDPNTEEVKKLDDFSAQTGIQPRAYYPFDLLIDYSGAIEKHYADIQQALHGKIDPDLLDPDTRVIYERWLAEEEQPKKNLEGWKAANSYKYGAAVLSTTAIEGVRSVFYGSTTHMQSVWPALQKLESETFLNIIVGDTPVSSFDTFVAEWKRQGGDQITQEVNVIVKSREAEQMSDMAE</sequence>
<keyword evidence="5" id="KW-0449">Lipoprotein</keyword>
<evidence type="ECO:0000256" key="4">
    <source>
        <dbReference type="ARBA" id="ARBA00023139"/>
    </source>
</evidence>
<evidence type="ECO:0008006" key="8">
    <source>
        <dbReference type="Google" id="ProtNLM"/>
    </source>
</evidence>
<dbReference type="Proteomes" id="UP000187412">
    <property type="component" value="Unassembled WGS sequence"/>
</dbReference>
<evidence type="ECO:0000256" key="5">
    <source>
        <dbReference type="ARBA" id="ARBA00023288"/>
    </source>
</evidence>
<name>A0ABX3HL56_PAEBO</name>
<dbReference type="PANTHER" id="PTHR43649:SF33">
    <property type="entry name" value="POLYGALACTURONAN_RHAMNOGALACTURONAN-BINDING PROTEIN YTCQ"/>
    <property type="match status" value="1"/>
</dbReference>
<organism evidence="6 7">
    <name type="scientific">Paenibacillus borealis</name>
    <dbReference type="NCBI Taxonomy" id="160799"/>
    <lineage>
        <taxon>Bacteria</taxon>
        <taxon>Bacillati</taxon>
        <taxon>Bacillota</taxon>
        <taxon>Bacilli</taxon>
        <taxon>Bacillales</taxon>
        <taxon>Paenibacillaceae</taxon>
        <taxon>Paenibacillus</taxon>
    </lineage>
</organism>
<dbReference type="InterPro" id="IPR006059">
    <property type="entry name" value="SBP"/>
</dbReference>
<dbReference type="PANTHER" id="PTHR43649">
    <property type="entry name" value="ARABINOSE-BINDING PROTEIN-RELATED"/>
    <property type="match status" value="1"/>
</dbReference>